<keyword evidence="8" id="KW-0625">Polysaccharide transport</keyword>
<dbReference type="PANTHER" id="PTHR33619">
    <property type="entry name" value="POLYSACCHARIDE EXPORT PROTEIN GFCE-RELATED"/>
    <property type="match status" value="1"/>
</dbReference>
<feature type="domain" description="Polysaccharide export protein N-terminal" evidence="17">
    <location>
        <begin position="59"/>
        <end position="128"/>
    </location>
</feature>
<keyword evidence="6" id="KW-0812">Transmembrane</keyword>
<protein>
    <submittedName>
        <fullName evidence="19">Polysaccharide export protein</fullName>
    </submittedName>
</protein>
<gene>
    <name evidence="19" type="ORF">G4177_08695</name>
</gene>
<dbReference type="Pfam" id="PF02563">
    <property type="entry name" value="Poly_export"/>
    <property type="match status" value="1"/>
</dbReference>
<feature type="region of interest" description="Disordered" evidence="15">
    <location>
        <begin position="36"/>
        <end position="64"/>
    </location>
</feature>
<comment type="similarity">
    <text evidence="2">Belongs to the BexD/CtrA/VexA family.</text>
</comment>
<keyword evidence="20" id="KW-1185">Reference proteome</keyword>
<evidence type="ECO:0000256" key="1">
    <source>
        <dbReference type="ARBA" id="ARBA00004571"/>
    </source>
</evidence>
<evidence type="ECO:0000256" key="16">
    <source>
        <dbReference type="SAM" id="SignalP"/>
    </source>
</evidence>
<dbReference type="PANTHER" id="PTHR33619:SF3">
    <property type="entry name" value="POLYSACCHARIDE EXPORT PROTEIN GFCE-RELATED"/>
    <property type="match status" value="1"/>
</dbReference>
<dbReference type="InterPro" id="IPR049712">
    <property type="entry name" value="Poly_export"/>
</dbReference>
<dbReference type="Gene3D" id="3.10.560.10">
    <property type="entry name" value="Outer membrane lipoprotein wza domain like"/>
    <property type="match status" value="1"/>
</dbReference>
<reference evidence="19 20" key="1">
    <citation type="submission" date="2020-02" db="EMBL/GenBank/DDBJ databases">
        <authorList>
            <person name="Babadi Z.K."/>
            <person name="Risdian C."/>
            <person name="Ebrahimipour G.H."/>
            <person name="Wink J."/>
        </authorList>
    </citation>
    <scope>NUCLEOTIDE SEQUENCE [LARGE SCALE GENOMIC DNA]</scope>
    <source>
        <strain evidence="19 20">ZKHCc1 1396</strain>
    </source>
</reference>
<name>A0ABR9PK65_9BACT</name>
<comment type="caution">
    <text evidence="19">The sequence shown here is derived from an EMBL/GenBank/DDBJ whole genome shotgun (WGS) entry which is preliminary data.</text>
</comment>
<evidence type="ECO:0000256" key="11">
    <source>
        <dbReference type="ARBA" id="ARBA00023136"/>
    </source>
</evidence>
<evidence type="ECO:0000256" key="6">
    <source>
        <dbReference type="ARBA" id="ARBA00022692"/>
    </source>
</evidence>
<keyword evidence="13" id="KW-0998">Cell outer membrane</keyword>
<feature type="signal peptide" evidence="16">
    <location>
        <begin position="1"/>
        <end position="36"/>
    </location>
</feature>
<evidence type="ECO:0000256" key="13">
    <source>
        <dbReference type="ARBA" id="ARBA00023237"/>
    </source>
</evidence>
<evidence type="ECO:0000313" key="19">
    <source>
        <dbReference type="EMBL" id="MBE4748255.1"/>
    </source>
</evidence>
<keyword evidence="11" id="KW-0472">Membrane</keyword>
<organism evidence="19 20">
    <name type="scientific">Corallococcus soli</name>
    <dbReference type="NCBI Taxonomy" id="2710757"/>
    <lineage>
        <taxon>Bacteria</taxon>
        <taxon>Pseudomonadati</taxon>
        <taxon>Myxococcota</taxon>
        <taxon>Myxococcia</taxon>
        <taxon>Myxococcales</taxon>
        <taxon>Cystobacterineae</taxon>
        <taxon>Myxococcaceae</taxon>
        <taxon>Corallococcus</taxon>
    </lineage>
</organism>
<keyword evidence="7 16" id="KW-0732">Signal</keyword>
<evidence type="ECO:0000313" key="20">
    <source>
        <dbReference type="Proteomes" id="UP001516472"/>
    </source>
</evidence>
<sequence length="218" mass="23467">MRGCPPRTEAARRRVAPAASRLLVPGLLALLVACHAQTRPPPPPPTPASATERAKTSGGSLGPGDVVEVRVFQEPEHSGTWRVSPEGTIDYPLCGKVPLSGRTASSAADVLSDCLTRYLRRPQVSVLVREYNSQKIFVFGEVQKPGTFPVDGEVSIIQAITLAGGFTKLAAKNNTLVTRVVDGQERKIRVPVEDIGVGRERNFLLQAGDIVFVPESFF</sequence>
<dbReference type="PROSITE" id="PS51257">
    <property type="entry name" value="PROKAR_LIPOPROTEIN"/>
    <property type="match status" value="1"/>
</dbReference>
<feature type="chain" id="PRO_5045479748" evidence="16">
    <location>
        <begin position="37"/>
        <end position="218"/>
    </location>
</feature>
<keyword evidence="12" id="KW-0564">Palmitate</keyword>
<accession>A0ABR9PK65</accession>
<evidence type="ECO:0000256" key="12">
    <source>
        <dbReference type="ARBA" id="ARBA00023139"/>
    </source>
</evidence>
<dbReference type="EMBL" id="JAAIYO010000002">
    <property type="protein sequence ID" value="MBE4748255.1"/>
    <property type="molecule type" value="Genomic_DNA"/>
</dbReference>
<dbReference type="Pfam" id="PF22461">
    <property type="entry name" value="SLBB_2"/>
    <property type="match status" value="1"/>
</dbReference>
<feature type="domain" description="SLBB" evidence="18">
    <location>
        <begin position="134"/>
        <end position="213"/>
    </location>
</feature>
<keyword evidence="4" id="KW-1134">Transmembrane beta strand</keyword>
<evidence type="ECO:0000256" key="7">
    <source>
        <dbReference type="ARBA" id="ARBA00022729"/>
    </source>
</evidence>
<keyword evidence="14" id="KW-0449">Lipoprotein</keyword>
<keyword evidence="9" id="KW-0406">Ion transport</keyword>
<evidence type="ECO:0000256" key="15">
    <source>
        <dbReference type="SAM" id="MobiDB-lite"/>
    </source>
</evidence>
<dbReference type="Proteomes" id="UP001516472">
    <property type="component" value="Unassembled WGS sequence"/>
</dbReference>
<evidence type="ECO:0000256" key="8">
    <source>
        <dbReference type="ARBA" id="ARBA00023047"/>
    </source>
</evidence>
<evidence type="ECO:0000256" key="9">
    <source>
        <dbReference type="ARBA" id="ARBA00023065"/>
    </source>
</evidence>
<evidence type="ECO:0000256" key="2">
    <source>
        <dbReference type="ARBA" id="ARBA00009450"/>
    </source>
</evidence>
<evidence type="ECO:0000256" key="10">
    <source>
        <dbReference type="ARBA" id="ARBA00023114"/>
    </source>
</evidence>
<dbReference type="InterPro" id="IPR003715">
    <property type="entry name" value="Poly_export_N"/>
</dbReference>
<keyword evidence="3" id="KW-0813">Transport</keyword>
<evidence type="ECO:0000256" key="4">
    <source>
        <dbReference type="ARBA" id="ARBA00022452"/>
    </source>
</evidence>
<comment type="subcellular location">
    <subcellularLocation>
        <location evidence="1">Cell outer membrane</location>
        <topology evidence="1">Multi-pass membrane protein</topology>
    </subcellularLocation>
</comment>
<keyword evidence="5" id="KW-0762">Sugar transport</keyword>
<keyword evidence="10" id="KW-0626">Porin</keyword>
<evidence type="ECO:0000259" key="18">
    <source>
        <dbReference type="Pfam" id="PF22461"/>
    </source>
</evidence>
<dbReference type="InterPro" id="IPR054765">
    <property type="entry name" value="SLBB_dom"/>
</dbReference>
<evidence type="ECO:0000256" key="14">
    <source>
        <dbReference type="ARBA" id="ARBA00023288"/>
    </source>
</evidence>
<evidence type="ECO:0000259" key="17">
    <source>
        <dbReference type="Pfam" id="PF02563"/>
    </source>
</evidence>
<proteinExistence type="inferred from homology"/>
<evidence type="ECO:0000256" key="5">
    <source>
        <dbReference type="ARBA" id="ARBA00022597"/>
    </source>
</evidence>
<evidence type="ECO:0000256" key="3">
    <source>
        <dbReference type="ARBA" id="ARBA00022448"/>
    </source>
</evidence>